<evidence type="ECO:0000313" key="3">
    <source>
        <dbReference type="Proteomes" id="UP001500367"/>
    </source>
</evidence>
<dbReference type="RefSeq" id="WP_298303416.1">
    <property type="nucleotide sequence ID" value="NZ_BAABCT010000002.1"/>
</dbReference>
<accession>A0ABP7VIH7</accession>
<protein>
    <submittedName>
        <fullName evidence="2">Uncharacterized protein</fullName>
    </submittedName>
</protein>
<evidence type="ECO:0000313" key="2">
    <source>
        <dbReference type="EMBL" id="GAA4067593.1"/>
    </source>
</evidence>
<dbReference type="EMBL" id="BAABCT010000002">
    <property type="protein sequence ID" value="GAA4067593.1"/>
    <property type="molecule type" value="Genomic_DNA"/>
</dbReference>
<evidence type="ECO:0000256" key="1">
    <source>
        <dbReference type="SAM" id="SignalP"/>
    </source>
</evidence>
<feature type="signal peptide" evidence="1">
    <location>
        <begin position="1"/>
        <end position="21"/>
    </location>
</feature>
<comment type="caution">
    <text evidence="2">The sequence shown here is derived from an EMBL/GenBank/DDBJ whole genome shotgun (WGS) entry which is preliminary data.</text>
</comment>
<proteinExistence type="predicted"/>
<reference evidence="3" key="1">
    <citation type="journal article" date="2019" name="Int. J. Syst. Evol. Microbiol.">
        <title>The Global Catalogue of Microorganisms (GCM) 10K type strain sequencing project: providing services to taxonomists for standard genome sequencing and annotation.</title>
        <authorList>
            <consortium name="The Broad Institute Genomics Platform"/>
            <consortium name="The Broad Institute Genome Sequencing Center for Infectious Disease"/>
            <person name="Wu L."/>
            <person name="Ma J."/>
        </authorList>
    </citation>
    <scope>NUCLEOTIDE SEQUENCE [LARGE SCALE GENOMIC DNA]</scope>
    <source>
        <strain evidence="3">JCM 17069</strain>
    </source>
</reference>
<keyword evidence="3" id="KW-1185">Reference proteome</keyword>
<organism evidence="2 3">
    <name type="scientific">Flavobacterium cheonanense</name>
    <dbReference type="NCBI Taxonomy" id="706183"/>
    <lineage>
        <taxon>Bacteria</taxon>
        <taxon>Pseudomonadati</taxon>
        <taxon>Bacteroidota</taxon>
        <taxon>Flavobacteriia</taxon>
        <taxon>Flavobacteriales</taxon>
        <taxon>Flavobacteriaceae</taxon>
        <taxon>Flavobacterium</taxon>
    </lineage>
</organism>
<gene>
    <name evidence="2" type="ORF">GCM10022389_10860</name>
</gene>
<keyword evidence="1" id="KW-0732">Signal</keyword>
<name>A0ABP7VIH7_9FLAO</name>
<dbReference type="Proteomes" id="UP001500367">
    <property type="component" value="Unassembled WGS sequence"/>
</dbReference>
<sequence length="174" mass="20929">MKLHKSIFLLLFLFISRFCFAQKAIEIDENKTTTPLYEVSFNKSSFDFYNQSNYGFILFYKLENDDDFLDCLRLSVENLEKYKTMDLMYYASLVEYVIREDFKIIESRKVENQGKTSYFLLVYEKPLGKKNLKIHHRIYFNNGFGFNFSLRTVTNKFDKLYSDSEEILNSFQLR</sequence>
<feature type="chain" id="PRO_5046654326" evidence="1">
    <location>
        <begin position="22"/>
        <end position="174"/>
    </location>
</feature>